<evidence type="ECO:0008006" key="4">
    <source>
        <dbReference type="Google" id="ProtNLM"/>
    </source>
</evidence>
<sequence>MTERMTAQAVNPSLKQETHVMKRRYSWPLWTLAALVVLLIAVNIALPYLVRDYLNDKLADMGDYRGEIADVDLALWRGAYRIKGLKIVKTDGKVPVPFFDAPMIELAVSWHSLWYDHAVVAKALFTGPQINFVDGGSKQDSQTGQGTDWRTQMDKLLPMTLNELRIDNGRITFNNFNSKPKVKIEADQVNASIYNLTNVVDVEGNRDAEFKGKARLLGHADLESSARFDPFSNFEDFDFKLRATGIQLKKLNDFSSAYGKFDFNAGDGDVVIEAQADKGQLKGYIKPLLRNVDVFNWQQDVENKDKGVFRSIWEALVGTSETVLKNQRENQFATRVDLSGSVHQQDISGFQAFLQILRNAFVQAFNARYESSKGS</sequence>
<dbReference type="InterPro" id="IPR008023">
    <property type="entry name" value="DUF748"/>
</dbReference>
<keyword evidence="1" id="KW-1133">Transmembrane helix</keyword>
<comment type="caution">
    <text evidence="2">The sequence shown here is derived from an EMBL/GenBank/DDBJ whole genome shotgun (WGS) entry which is preliminary data.</text>
</comment>
<gene>
    <name evidence="2" type="ORF">ALO92_05080</name>
</gene>
<evidence type="ECO:0000256" key="1">
    <source>
        <dbReference type="SAM" id="Phobius"/>
    </source>
</evidence>
<name>A0A0P9MD88_9PSED</name>
<dbReference type="Proteomes" id="UP000050411">
    <property type="component" value="Unassembled WGS sequence"/>
</dbReference>
<dbReference type="PANTHER" id="PTHR30441:SF8">
    <property type="entry name" value="DUF748 DOMAIN-CONTAINING PROTEIN"/>
    <property type="match status" value="1"/>
</dbReference>
<proteinExistence type="predicted"/>
<reference evidence="2 3" key="1">
    <citation type="submission" date="2015-09" db="EMBL/GenBank/DDBJ databases">
        <title>Genome announcement of multiple Pseudomonas syringae strains.</title>
        <authorList>
            <person name="Thakur S."/>
            <person name="Wang P.W."/>
            <person name="Gong Y."/>
            <person name="Weir B.S."/>
            <person name="Guttman D.S."/>
        </authorList>
    </citation>
    <scope>NUCLEOTIDE SEQUENCE [LARGE SCALE GENOMIC DNA]</scope>
    <source>
        <strain evidence="2 3">ICMP19117</strain>
    </source>
</reference>
<dbReference type="GO" id="GO:0090313">
    <property type="term" value="P:regulation of protein targeting to membrane"/>
    <property type="evidence" value="ECO:0007669"/>
    <property type="project" value="TreeGrafter"/>
</dbReference>
<organism evidence="2 3">
    <name type="scientific">Pseudomonas congelans</name>
    <dbReference type="NCBI Taxonomy" id="200452"/>
    <lineage>
        <taxon>Bacteria</taxon>
        <taxon>Pseudomonadati</taxon>
        <taxon>Pseudomonadota</taxon>
        <taxon>Gammaproteobacteria</taxon>
        <taxon>Pseudomonadales</taxon>
        <taxon>Pseudomonadaceae</taxon>
        <taxon>Pseudomonas</taxon>
    </lineage>
</organism>
<accession>A0A0P9MD88</accession>
<dbReference type="PANTHER" id="PTHR30441">
    <property type="entry name" value="DUF748 DOMAIN-CONTAINING PROTEIN"/>
    <property type="match status" value="1"/>
</dbReference>
<dbReference type="InterPro" id="IPR052894">
    <property type="entry name" value="AsmA-related"/>
</dbReference>
<dbReference type="PATRIC" id="fig|200452.3.peg.3660"/>
<dbReference type="AlphaFoldDB" id="A0A0P9MD88"/>
<evidence type="ECO:0000313" key="3">
    <source>
        <dbReference type="Proteomes" id="UP000050411"/>
    </source>
</evidence>
<dbReference type="Pfam" id="PF05359">
    <property type="entry name" value="DUF748"/>
    <property type="match status" value="1"/>
</dbReference>
<feature type="transmembrane region" description="Helical" evidence="1">
    <location>
        <begin position="29"/>
        <end position="50"/>
    </location>
</feature>
<protein>
    <recommendedName>
        <fullName evidence="4">DUF748 domain-containing protein</fullName>
    </recommendedName>
</protein>
<dbReference type="EMBL" id="LJQB01000086">
    <property type="protein sequence ID" value="KPW82032.1"/>
    <property type="molecule type" value="Genomic_DNA"/>
</dbReference>
<keyword evidence="1" id="KW-0472">Membrane</keyword>
<keyword evidence="1" id="KW-0812">Transmembrane</keyword>
<dbReference type="GO" id="GO:0005886">
    <property type="term" value="C:plasma membrane"/>
    <property type="evidence" value="ECO:0007669"/>
    <property type="project" value="TreeGrafter"/>
</dbReference>
<evidence type="ECO:0000313" key="2">
    <source>
        <dbReference type="EMBL" id="KPW82032.1"/>
    </source>
</evidence>